<accession>A0AAD8F269</accession>
<comment type="caution">
    <text evidence="5">The sequence shown here is derived from an EMBL/GenBank/DDBJ whole genome shotgun (WGS) entry which is preliminary data.</text>
</comment>
<feature type="transmembrane region" description="Helical" evidence="4">
    <location>
        <begin position="102"/>
        <end position="122"/>
    </location>
</feature>
<evidence type="ECO:0000256" key="1">
    <source>
        <dbReference type="ARBA" id="ARBA00009224"/>
    </source>
</evidence>
<dbReference type="Pfam" id="PF10558">
    <property type="entry name" value="MTP18"/>
    <property type="match status" value="1"/>
</dbReference>
<sequence length="140" mass="15718">MSTDTFLELPLRLAGYGYGYNEAAKYAVDYERLLITMANLYIFCHVGFKAFEANDITSAALICLDTLVFHVIASVVVPLFTGNIVRSLVHELMQNIRASPRLHRWAPVIIVVAVLIIISRPLDNVVNKIMDATLRKVLKK</sequence>
<dbReference type="InterPro" id="IPR019560">
    <property type="entry name" value="Mitochondrial_18_kDa_protein"/>
</dbReference>
<reference evidence="5" key="1">
    <citation type="journal article" date="2023" name="PLoS Negl. Trop. Dis.">
        <title>A genome sequence for Biomphalaria pfeifferi, the major vector snail for the human-infecting parasite Schistosoma mansoni.</title>
        <authorList>
            <person name="Bu L."/>
            <person name="Lu L."/>
            <person name="Laidemitt M.R."/>
            <person name="Zhang S.M."/>
            <person name="Mutuku M."/>
            <person name="Mkoji G."/>
            <person name="Steinauer M."/>
            <person name="Loker E.S."/>
        </authorList>
    </citation>
    <scope>NUCLEOTIDE SEQUENCE</scope>
    <source>
        <strain evidence="5">KasaAsao</strain>
    </source>
</reference>
<evidence type="ECO:0000256" key="4">
    <source>
        <dbReference type="SAM" id="Phobius"/>
    </source>
</evidence>
<proteinExistence type="inferred from homology"/>
<dbReference type="Proteomes" id="UP001233172">
    <property type="component" value="Unassembled WGS sequence"/>
</dbReference>
<comment type="similarity">
    <text evidence="1">Belongs to the MTFP1 family.</text>
</comment>
<organism evidence="5 6">
    <name type="scientific">Biomphalaria pfeifferi</name>
    <name type="common">Bloodfluke planorb</name>
    <name type="synonym">Freshwater snail</name>
    <dbReference type="NCBI Taxonomy" id="112525"/>
    <lineage>
        <taxon>Eukaryota</taxon>
        <taxon>Metazoa</taxon>
        <taxon>Spiralia</taxon>
        <taxon>Lophotrochozoa</taxon>
        <taxon>Mollusca</taxon>
        <taxon>Gastropoda</taxon>
        <taxon>Heterobranchia</taxon>
        <taxon>Euthyneura</taxon>
        <taxon>Panpulmonata</taxon>
        <taxon>Hygrophila</taxon>
        <taxon>Lymnaeoidea</taxon>
        <taxon>Planorbidae</taxon>
        <taxon>Biomphalaria</taxon>
    </lineage>
</organism>
<gene>
    <name evidence="5" type="ORF">Bpfe_022859</name>
</gene>
<evidence type="ECO:0000256" key="3">
    <source>
        <dbReference type="ARBA" id="ARBA00029631"/>
    </source>
</evidence>
<dbReference type="PANTHER" id="PTHR11001">
    <property type="entry name" value="MITOCHONDRIAL FISSION PROCESS PROTEIN 1"/>
    <property type="match status" value="1"/>
</dbReference>
<feature type="transmembrane region" description="Helical" evidence="4">
    <location>
        <begin position="57"/>
        <end position="81"/>
    </location>
</feature>
<reference evidence="5" key="2">
    <citation type="submission" date="2023-04" db="EMBL/GenBank/DDBJ databases">
        <authorList>
            <person name="Bu L."/>
            <person name="Lu L."/>
            <person name="Laidemitt M.R."/>
            <person name="Zhang S.M."/>
            <person name="Mutuku M."/>
            <person name="Mkoji G."/>
            <person name="Steinauer M."/>
            <person name="Loker E.S."/>
        </authorList>
    </citation>
    <scope>NUCLEOTIDE SEQUENCE</scope>
    <source>
        <strain evidence="5">KasaAsao</strain>
        <tissue evidence="5">Whole Snail</tissue>
    </source>
</reference>
<dbReference type="PANTHER" id="PTHR11001:SF2">
    <property type="entry name" value="MITOCHONDRIAL FISSION PROCESS PROTEIN 1"/>
    <property type="match status" value="1"/>
</dbReference>
<dbReference type="EMBL" id="JASAOG010000147">
    <property type="protein sequence ID" value="KAK0047691.1"/>
    <property type="molecule type" value="Genomic_DNA"/>
</dbReference>
<protein>
    <recommendedName>
        <fullName evidence="2">Mitochondrial fission process protein 1</fullName>
    </recommendedName>
    <alternativeName>
        <fullName evidence="3">Mitochondrial 18 kDa protein</fullName>
    </alternativeName>
</protein>
<evidence type="ECO:0000256" key="2">
    <source>
        <dbReference type="ARBA" id="ARBA00017835"/>
    </source>
</evidence>
<keyword evidence="4" id="KW-1133">Transmembrane helix</keyword>
<evidence type="ECO:0000313" key="5">
    <source>
        <dbReference type="EMBL" id="KAK0047691.1"/>
    </source>
</evidence>
<name>A0AAD8F269_BIOPF</name>
<keyword evidence="4" id="KW-0472">Membrane</keyword>
<dbReference type="GO" id="GO:0000266">
    <property type="term" value="P:mitochondrial fission"/>
    <property type="evidence" value="ECO:0007669"/>
    <property type="project" value="TreeGrafter"/>
</dbReference>
<evidence type="ECO:0000313" key="6">
    <source>
        <dbReference type="Proteomes" id="UP001233172"/>
    </source>
</evidence>
<keyword evidence="6" id="KW-1185">Reference proteome</keyword>
<dbReference type="GO" id="GO:0005739">
    <property type="term" value="C:mitochondrion"/>
    <property type="evidence" value="ECO:0007669"/>
    <property type="project" value="TreeGrafter"/>
</dbReference>
<dbReference type="AlphaFoldDB" id="A0AAD8F269"/>
<keyword evidence="4" id="KW-0812">Transmembrane</keyword>